<feature type="non-terminal residue" evidence="1">
    <location>
        <position position="149"/>
    </location>
</feature>
<keyword evidence="3" id="KW-1185">Reference proteome</keyword>
<dbReference type="AlphaFoldDB" id="A0A835NF52"/>
<name>A0A835NF52_9PASS</name>
<proteinExistence type="predicted"/>
<dbReference type="Proteomes" id="UP000618051">
    <property type="component" value="Unassembled WGS sequence"/>
</dbReference>
<organism evidence="1">
    <name type="scientific">Lamprotornis superbus</name>
    <dbReference type="NCBI Taxonomy" id="245042"/>
    <lineage>
        <taxon>Eukaryota</taxon>
        <taxon>Metazoa</taxon>
        <taxon>Chordata</taxon>
        <taxon>Craniata</taxon>
        <taxon>Vertebrata</taxon>
        <taxon>Euteleostomi</taxon>
        <taxon>Archelosauria</taxon>
        <taxon>Archosauria</taxon>
        <taxon>Dinosauria</taxon>
        <taxon>Saurischia</taxon>
        <taxon>Theropoda</taxon>
        <taxon>Coelurosauria</taxon>
        <taxon>Aves</taxon>
        <taxon>Neognathae</taxon>
        <taxon>Neoaves</taxon>
        <taxon>Telluraves</taxon>
        <taxon>Australaves</taxon>
        <taxon>Passeriformes</taxon>
        <taxon>Sturnidae</taxon>
        <taxon>Lamprotornis</taxon>
    </lineage>
</organism>
<evidence type="ECO:0000313" key="1">
    <source>
        <dbReference type="EMBL" id="KAG0114282.1"/>
    </source>
</evidence>
<dbReference type="EMBL" id="JADDUC010000316">
    <property type="protein sequence ID" value="KAG0114282.1"/>
    <property type="molecule type" value="Genomic_DNA"/>
</dbReference>
<reference evidence="1" key="1">
    <citation type="submission" date="2020-10" db="EMBL/GenBank/DDBJ databases">
        <title>Feather gene expression reveals the developmental basis of iridescence in African starlings.</title>
        <authorList>
            <person name="Rubenstein D.R."/>
        </authorList>
    </citation>
    <scope>NUCLEOTIDE SEQUENCE</scope>
    <source>
        <strain evidence="1">SS15</strain>
        <tissue evidence="1">Liver</tissue>
    </source>
</reference>
<reference evidence="2" key="3">
    <citation type="submission" date="2022-01" db="EMBL/GenBank/DDBJ databases">
        <authorList>
            <person name="Rubenstein D.R."/>
        </authorList>
    </citation>
    <scope>NUCLEOTIDE SEQUENCE</scope>
    <source>
        <strain evidence="2">SS15</strain>
        <tissue evidence="2">Liver</tissue>
    </source>
</reference>
<accession>A0A835NF52</accession>
<dbReference type="EMBL" id="JADDUC020000020">
    <property type="protein sequence ID" value="KAI1232843.1"/>
    <property type="molecule type" value="Genomic_DNA"/>
</dbReference>
<reference evidence="2 3" key="2">
    <citation type="journal article" date="2021" name="J. Hered.">
        <title>Feather Gene Expression Elucidates the Developmental Basis of Plumage Iridescence in African Starlings.</title>
        <authorList>
            <person name="Rubenstein D.R."/>
            <person name="Corvelo A."/>
            <person name="MacManes M.D."/>
            <person name="Maia R."/>
            <person name="Narzisi G."/>
            <person name="Rousaki A."/>
            <person name="Vandenabeele P."/>
            <person name="Shawkey M.D."/>
            <person name="Solomon J."/>
        </authorList>
    </citation>
    <scope>NUCLEOTIDE SEQUENCE [LARGE SCALE GENOMIC DNA]</scope>
    <source>
        <strain evidence="2">SS15</strain>
    </source>
</reference>
<protein>
    <submittedName>
        <fullName evidence="1">Uncharacterized protein</fullName>
    </submittedName>
</protein>
<evidence type="ECO:0000313" key="2">
    <source>
        <dbReference type="EMBL" id="KAI1232843.1"/>
    </source>
</evidence>
<gene>
    <name evidence="2" type="ORF">IHE44_0006023</name>
    <name evidence="1" type="ORF">IHE44_008400</name>
</gene>
<evidence type="ECO:0000313" key="3">
    <source>
        <dbReference type="Proteomes" id="UP000618051"/>
    </source>
</evidence>
<sequence length="149" mass="16446">NSEPHRISPRPKLPKPRTLLALGVPKTSSKLTSGRFLFQGLGFCLLKFQVAQDFSQTQDTTTLNPGFPWSAKRLLQTDIRKLEELSVSVPVTGLLPAKIQTAQYLSQTKAATHRTMAAIGVPNASSKMTSGNWRRGEFNFTGKRAKFCV</sequence>
<comment type="caution">
    <text evidence="1">The sequence shown here is derived from an EMBL/GenBank/DDBJ whole genome shotgun (WGS) entry which is preliminary data.</text>
</comment>